<evidence type="ECO:0000313" key="2">
    <source>
        <dbReference type="EMBL" id="CCI25291.1"/>
    </source>
</evidence>
<sequence>MNIFENLLIEQIEIFKNSYLNISRRLFYDEEVGSLIHPGEFGTYRENVAKNFLRFFIPERLKIDHGFLINTYGDVSTQCDVIVYDSNVTPLIGSGEMQRFFPVETVCAVGEIKSVLKKTELKEALIKLSKIKALREKIIHPVCIKRYAKGNFDPKYQPYDQIASFIICQKLDFELKDMPGEMLSIYEDEVEYRHRHNLILSIEDGLFHYYDTNDKSLMYPCILNANLKNRLTIPQDNLYVHFKLFCSYLFLMTSSATILYPEMTDYMGIITGGAKIDEI</sequence>
<name>I4HTB7_MICAE</name>
<dbReference type="AlphaFoldDB" id="I4HTB7"/>
<dbReference type="HOGENOM" id="CLU_986049_0_0_3"/>
<dbReference type="Proteomes" id="UP000004775">
    <property type="component" value="Unassembled WGS sequence"/>
</dbReference>
<dbReference type="CDD" id="cd21173">
    <property type="entry name" value="NucC-like"/>
    <property type="match status" value="1"/>
</dbReference>
<gene>
    <name evidence="2" type="ORF">MICAH_3440003</name>
</gene>
<feature type="domain" description="DUF6602" evidence="1">
    <location>
        <begin position="35"/>
        <end position="134"/>
    </location>
</feature>
<dbReference type="InterPro" id="IPR046537">
    <property type="entry name" value="DUF6602"/>
</dbReference>
<proteinExistence type="predicted"/>
<organism evidence="2 3">
    <name type="scientific">Microcystis aeruginosa PCC 9809</name>
    <dbReference type="NCBI Taxonomy" id="1160285"/>
    <lineage>
        <taxon>Bacteria</taxon>
        <taxon>Bacillati</taxon>
        <taxon>Cyanobacteriota</taxon>
        <taxon>Cyanophyceae</taxon>
        <taxon>Oscillatoriophycideae</taxon>
        <taxon>Chroococcales</taxon>
        <taxon>Microcystaceae</taxon>
        <taxon>Microcystis</taxon>
    </lineage>
</organism>
<accession>I4HTB7</accession>
<dbReference type="Pfam" id="PF20247">
    <property type="entry name" value="DUF6602"/>
    <property type="match status" value="1"/>
</dbReference>
<dbReference type="EMBL" id="CAIO01000273">
    <property type="protein sequence ID" value="CCI25291.1"/>
    <property type="molecule type" value="Genomic_DNA"/>
</dbReference>
<reference evidence="2 3" key="1">
    <citation type="submission" date="2012-04" db="EMBL/GenBank/DDBJ databases">
        <authorList>
            <person name="Genoscope - CEA"/>
        </authorList>
    </citation>
    <scope>NUCLEOTIDE SEQUENCE [LARGE SCALE GENOMIC DNA]</scope>
    <source>
        <strain evidence="2 3">9809</strain>
    </source>
</reference>
<comment type="caution">
    <text evidence="2">The sequence shown here is derived from an EMBL/GenBank/DDBJ whole genome shotgun (WGS) entry which is preliminary data.</text>
</comment>
<evidence type="ECO:0000259" key="1">
    <source>
        <dbReference type="Pfam" id="PF20247"/>
    </source>
</evidence>
<evidence type="ECO:0000313" key="3">
    <source>
        <dbReference type="Proteomes" id="UP000004775"/>
    </source>
</evidence>
<protein>
    <recommendedName>
        <fullName evidence="1">DUF6602 domain-containing protein</fullName>
    </recommendedName>
</protein>
<dbReference type="RefSeq" id="WP_002797345.1">
    <property type="nucleotide sequence ID" value="NZ_HE973759.1"/>
</dbReference>